<dbReference type="InterPro" id="IPR039300">
    <property type="entry name" value="JASON"/>
</dbReference>
<feature type="region of interest" description="Disordered" evidence="1">
    <location>
        <begin position="319"/>
        <end position="343"/>
    </location>
</feature>
<feature type="region of interest" description="Disordered" evidence="1">
    <location>
        <begin position="240"/>
        <end position="268"/>
    </location>
</feature>
<dbReference type="GO" id="GO:0007142">
    <property type="term" value="P:male meiosis II"/>
    <property type="evidence" value="ECO:0007669"/>
    <property type="project" value="InterPro"/>
</dbReference>
<proteinExistence type="predicted"/>
<dbReference type="OrthoDB" id="1932581at2759"/>
<organism evidence="2 3">
    <name type="scientific">Colocasia esculenta</name>
    <name type="common">Wild taro</name>
    <name type="synonym">Arum esculentum</name>
    <dbReference type="NCBI Taxonomy" id="4460"/>
    <lineage>
        <taxon>Eukaryota</taxon>
        <taxon>Viridiplantae</taxon>
        <taxon>Streptophyta</taxon>
        <taxon>Embryophyta</taxon>
        <taxon>Tracheophyta</taxon>
        <taxon>Spermatophyta</taxon>
        <taxon>Magnoliopsida</taxon>
        <taxon>Liliopsida</taxon>
        <taxon>Araceae</taxon>
        <taxon>Aroideae</taxon>
        <taxon>Colocasieae</taxon>
        <taxon>Colocasia</taxon>
    </lineage>
</organism>
<evidence type="ECO:0000313" key="2">
    <source>
        <dbReference type="EMBL" id="MQM10197.1"/>
    </source>
</evidence>
<dbReference type="PANTHER" id="PTHR33318:SF7">
    <property type="entry name" value="PROTEIN JASON"/>
    <property type="match status" value="1"/>
</dbReference>
<name>A0A843WQH9_COLES</name>
<gene>
    <name evidence="2" type="ORF">Taro_043087</name>
</gene>
<feature type="compositionally biased region" description="Polar residues" evidence="1">
    <location>
        <begin position="320"/>
        <end position="332"/>
    </location>
</feature>
<protein>
    <submittedName>
        <fullName evidence="2">Uncharacterized protein</fullName>
    </submittedName>
</protein>
<evidence type="ECO:0000313" key="3">
    <source>
        <dbReference type="Proteomes" id="UP000652761"/>
    </source>
</evidence>
<reference evidence="2" key="1">
    <citation type="submission" date="2017-07" db="EMBL/GenBank/DDBJ databases">
        <title>Taro Niue Genome Assembly and Annotation.</title>
        <authorList>
            <person name="Atibalentja N."/>
            <person name="Keating K."/>
            <person name="Fields C.J."/>
        </authorList>
    </citation>
    <scope>NUCLEOTIDE SEQUENCE</scope>
    <source>
        <strain evidence="2">Niue_2</strain>
        <tissue evidence="2">Leaf</tissue>
    </source>
</reference>
<evidence type="ECO:0000256" key="1">
    <source>
        <dbReference type="SAM" id="MobiDB-lite"/>
    </source>
</evidence>
<dbReference type="PANTHER" id="PTHR33318">
    <property type="entry name" value="ASPARTYL/GLUTAMYL-TRNA(ASN/GLN) AMIDOTRANSFERASE SUBUNIT"/>
    <property type="match status" value="1"/>
</dbReference>
<feature type="region of interest" description="Disordered" evidence="1">
    <location>
        <begin position="363"/>
        <end position="465"/>
    </location>
</feature>
<keyword evidence="3" id="KW-1185">Reference proteome</keyword>
<dbReference type="EMBL" id="NMUH01004608">
    <property type="protein sequence ID" value="MQM10197.1"/>
    <property type="molecule type" value="Genomic_DNA"/>
</dbReference>
<dbReference type="Proteomes" id="UP000652761">
    <property type="component" value="Unassembled WGS sequence"/>
</dbReference>
<sequence>MGCCFASLRFRAEQPSPLSSVSNTPSKSRARCRKEIALRDRFVSREQLASVFAPEGNAAGSRPPRFVQLCVQSYQSGPTILVPCSVTNISVWSKEKRSPCEGDAVQGSVGKELKCEAKFLKYCGALLATPAEFTKASQKKTILHNNQDDAPNNCHFNLRVSSCNKLQWNEQAEEASCSPSSRPNGCLADSMYCEVDLTSPKKQQIVRTYSNILHSSPPVSLRLAAEIRTRSVRFEAPQDACGVETDPDDASEAGPQNGSHIHSPLSKYSPYPTPLKLTDEMETPRTLYPAKVEKYRFATDISIRSQYIYPVFNPMLSPSPKKSTGEVSQHLGQSGELPEQQVQDANSAVGRLKLQRSVVSADSALPWSDSSVTPKGNHAHGQPASLDNLRSNVGHKSAMGYSDRQSSDQEQAEVSCGSLALEVPSFSPLPEPTDQHDGRMNCKAASRRRSPVSSSPERNRPNIGTVSAHWNSETSIRVSPKMWNGNGIPNSTNKYKEDQRVSWHATPFEERLEKALSDEKLNPHRLVISFGRKILCTFKNAQSAIYLEY</sequence>
<dbReference type="AlphaFoldDB" id="A0A843WQH9"/>
<comment type="caution">
    <text evidence="2">The sequence shown here is derived from an EMBL/GenBank/DDBJ whole genome shotgun (WGS) entry which is preliminary data.</text>
</comment>
<accession>A0A843WQH9</accession>